<evidence type="ECO:0000256" key="2">
    <source>
        <dbReference type="SAM" id="Phobius"/>
    </source>
</evidence>
<protein>
    <submittedName>
        <fullName evidence="3">Uncharacterized protein</fullName>
    </submittedName>
</protein>
<gene>
    <name evidence="3" type="ORF">WN51_02398</name>
</gene>
<feature type="compositionally biased region" description="Basic and acidic residues" evidence="1">
    <location>
        <begin position="332"/>
        <end position="362"/>
    </location>
</feature>
<proteinExistence type="predicted"/>
<organism evidence="3 4">
    <name type="scientific">Melipona quadrifasciata</name>
    <dbReference type="NCBI Taxonomy" id="166423"/>
    <lineage>
        <taxon>Eukaryota</taxon>
        <taxon>Metazoa</taxon>
        <taxon>Ecdysozoa</taxon>
        <taxon>Arthropoda</taxon>
        <taxon>Hexapoda</taxon>
        <taxon>Insecta</taxon>
        <taxon>Pterygota</taxon>
        <taxon>Neoptera</taxon>
        <taxon>Endopterygota</taxon>
        <taxon>Hymenoptera</taxon>
        <taxon>Apocrita</taxon>
        <taxon>Aculeata</taxon>
        <taxon>Apoidea</taxon>
        <taxon>Anthophila</taxon>
        <taxon>Apidae</taxon>
        <taxon>Melipona</taxon>
    </lineage>
</organism>
<keyword evidence="2" id="KW-0812">Transmembrane</keyword>
<feature type="transmembrane region" description="Helical" evidence="2">
    <location>
        <begin position="169"/>
        <end position="190"/>
    </location>
</feature>
<name>A0A0N0U480_9HYME</name>
<dbReference type="EMBL" id="KQ435834">
    <property type="protein sequence ID" value="KOX71528.1"/>
    <property type="molecule type" value="Genomic_DNA"/>
</dbReference>
<evidence type="ECO:0000313" key="3">
    <source>
        <dbReference type="EMBL" id="KOX71528.1"/>
    </source>
</evidence>
<keyword evidence="2" id="KW-1133">Transmembrane helix</keyword>
<feature type="transmembrane region" description="Helical" evidence="2">
    <location>
        <begin position="85"/>
        <end position="104"/>
    </location>
</feature>
<feature type="transmembrane region" description="Helical" evidence="2">
    <location>
        <begin position="202"/>
        <end position="221"/>
    </location>
</feature>
<accession>A0A0N0U480</accession>
<keyword evidence="2" id="KW-0472">Membrane</keyword>
<evidence type="ECO:0000313" key="4">
    <source>
        <dbReference type="Proteomes" id="UP000053105"/>
    </source>
</evidence>
<reference evidence="3 4" key="1">
    <citation type="submission" date="2015-07" db="EMBL/GenBank/DDBJ databases">
        <title>The genome of Melipona quadrifasciata.</title>
        <authorList>
            <person name="Pan H."/>
            <person name="Kapheim K."/>
        </authorList>
    </citation>
    <scope>NUCLEOTIDE SEQUENCE [LARGE SCALE GENOMIC DNA]</scope>
    <source>
        <strain evidence="3">0111107301</strain>
        <tissue evidence="3">Whole body</tissue>
    </source>
</reference>
<feature type="compositionally biased region" description="Basic and acidic residues" evidence="1">
    <location>
        <begin position="264"/>
        <end position="309"/>
    </location>
</feature>
<dbReference type="Proteomes" id="UP000053105">
    <property type="component" value="Unassembled WGS sequence"/>
</dbReference>
<dbReference type="AlphaFoldDB" id="A0A0N0U480"/>
<feature type="transmembrane region" description="Helical" evidence="2">
    <location>
        <begin position="131"/>
        <end position="157"/>
    </location>
</feature>
<sequence length="377" mass="42085">MVVTFNKLGTIVISFLEAEIELRHEFVAIIVIRTTLEGVIFALAHSILTSQFLKSDIDSGTKWLNECCKTGNCWHIKLDMWNRKVFIRIIEVILCVACVVALRITNDESRRVFHYLRSRSREWSLLNNVTWGAIGAALATATCGGYIIITTGLLIAAATGELNGRKTEIFFLGLGVILFAIVGALSLASIENVPEDLIDNAAVFGALCLVTALVFIADLLISAPKKKVKHDMTELLTDKKAKRQITLTTEKESKSPKVGSPRASKKDDSGSVNDGFEKVDEKNQKSSAKEQSEEPRKREDRSQRSKDTHEDEETDDFSREPKEYTQNFENGRALRDSQMYRDSEMQKAASRDSHKMDHRMEMPRGLQGSGHLSTSSG</sequence>
<dbReference type="OrthoDB" id="8180835at2759"/>
<keyword evidence="4" id="KW-1185">Reference proteome</keyword>
<feature type="region of interest" description="Disordered" evidence="1">
    <location>
        <begin position="246"/>
        <end position="377"/>
    </location>
</feature>
<evidence type="ECO:0000256" key="1">
    <source>
        <dbReference type="SAM" id="MobiDB-lite"/>
    </source>
</evidence>